<dbReference type="EMBL" id="CP069280">
    <property type="protein sequence ID" value="QRI53954.1"/>
    <property type="molecule type" value="Genomic_DNA"/>
</dbReference>
<protein>
    <submittedName>
        <fullName evidence="2">Ribonuclease H family protein</fullName>
    </submittedName>
</protein>
<evidence type="ECO:0000313" key="3">
    <source>
        <dbReference type="Proteomes" id="UP000663464"/>
    </source>
</evidence>
<gene>
    <name evidence="2" type="ORF">JQS73_02165</name>
</gene>
<dbReference type="InterPro" id="IPR012337">
    <property type="entry name" value="RNaseH-like_sf"/>
</dbReference>
<dbReference type="SUPFAM" id="SSF53098">
    <property type="entry name" value="Ribonuclease H-like"/>
    <property type="match status" value="1"/>
</dbReference>
<dbReference type="CDD" id="cd09277">
    <property type="entry name" value="RNase_HI_bacteria_like"/>
    <property type="match status" value="1"/>
</dbReference>
<dbReference type="InterPro" id="IPR036397">
    <property type="entry name" value="RNaseH_sf"/>
</dbReference>
<evidence type="ECO:0000313" key="2">
    <source>
        <dbReference type="EMBL" id="QRI53954.1"/>
    </source>
</evidence>
<accession>A0ABD7CMH8</accession>
<dbReference type="RefSeq" id="WP_047403722.1">
    <property type="nucleotide sequence ID" value="NZ_CP069280.1"/>
</dbReference>
<dbReference type="Gene3D" id="3.40.970.10">
    <property type="entry name" value="Ribonuclease H1, N-terminal domain"/>
    <property type="match status" value="1"/>
</dbReference>
<sequence length="310" mass="35413">MVKKVYAIKEGFDFKNNIKVEDKIVDTWAECLEYVKGVKGAKYKSFKDITSAQQYLNKGSKLLKKDEDNYPKDCLHVYVDGSYNSSTKKYSYGLVAVRNDVVEYIDSAASKDSSKSNIRQIAGELEGAIKGVKYALSKGEAKVVIFHDYEGVSHHATGFWERREQSSIEYYNKMNELINKGIEVLFVKVDSHTGDLFNELADEKCKEKLSIQSDKVVEKWLDKNKIAVANEDIKKEILKISPKSEQHILIINDKSTCKDNKFLNSLPEKINNSSCNVKDEIVKILLDLSESKQIEVLKYIKYIYSQQEGK</sequence>
<dbReference type="Gene3D" id="3.30.420.10">
    <property type="entry name" value="Ribonuclease H-like superfamily/Ribonuclease H"/>
    <property type="match status" value="1"/>
</dbReference>
<reference evidence="2 3" key="1">
    <citation type="journal article" date="2014" name="J. Infect. Dis.">
        <title>Molecular characterization of a novel botulinum neurotoxin type H gene.</title>
        <authorList>
            <person name="Dover N."/>
            <person name="Barash J.R."/>
            <person name="Hill K.K."/>
            <person name="Xie G."/>
            <person name="Arnon S.S."/>
        </authorList>
    </citation>
    <scope>NUCLEOTIDE SEQUENCE [LARGE SCALE GENOMIC DNA]</scope>
    <source>
        <strain evidence="2 3">IBCA10-7060</strain>
    </source>
</reference>
<name>A0ABD7CMH8_CLOBO</name>
<proteinExistence type="predicted"/>
<dbReference type="InterPro" id="IPR009027">
    <property type="entry name" value="Ribosomal_bL9/RNase_H1_N"/>
</dbReference>
<dbReference type="InterPro" id="IPR011320">
    <property type="entry name" value="RNase_H1_N"/>
</dbReference>
<dbReference type="InterPro" id="IPR037056">
    <property type="entry name" value="RNase_H1_N_sf"/>
</dbReference>
<feature type="domain" description="RNase H type-1" evidence="1">
    <location>
        <begin position="71"/>
        <end position="210"/>
    </location>
</feature>
<dbReference type="Pfam" id="PF00075">
    <property type="entry name" value="RNase_H"/>
    <property type="match status" value="1"/>
</dbReference>
<evidence type="ECO:0000259" key="1">
    <source>
        <dbReference type="PROSITE" id="PS50879"/>
    </source>
</evidence>
<dbReference type="InterPro" id="IPR002156">
    <property type="entry name" value="RNaseH_domain"/>
</dbReference>
<dbReference type="AlphaFoldDB" id="A0ABD7CMH8"/>
<dbReference type="PROSITE" id="PS50879">
    <property type="entry name" value="RNASE_H_1"/>
    <property type="match status" value="1"/>
</dbReference>
<dbReference type="SUPFAM" id="SSF55658">
    <property type="entry name" value="L9 N-domain-like"/>
    <property type="match status" value="1"/>
</dbReference>
<dbReference type="Pfam" id="PF01693">
    <property type="entry name" value="Cauli_VI"/>
    <property type="match status" value="1"/>
</dbReference>
<dbReference type="Proteomes" id="UP000663464">
    <property type="component" value="Chromosome"/>
</dbReference>
<organism evidence="2 3">
    <name type="scientific">Clostridium botulinum</name>
    <dbReference type="NCBI Taxonomy" id="1491"/>
    <lineage>
        <taxon>Bacteria</taxon>
        <taxon>Bacillati</taxon>
        <taxon>Bacillota</taxon>
        <taxon>Clostridia</taxon>
        <taxon>Eubacteriales</taxon>
        <taxon>Clostridiaceae</taxon>
        <taxon>Clostridium</taxon>
    </lineage>
</organism>